<sequence>MLDYKKTQSALRKPFINLRRYANSNERAFGVMGGIFGSDVPRLLVCSRRRCCCVMENYRADNDEYTFLIHYQKIRRYGSTSDLNAPSPSHQPKYSRIIVHAVEPGDTLQSLELKYNSSMCEIKRLNRLWSNDSLYCKTHVNIPIFDNQEGMISPGSTKSQPLPLSPEDVKITLGEGSKTDSKKTSADSLRRHHFKNGKLRDSSCSVAGPLGRLEETEAESLDQLFKRIDKNVKKSQKVVKKLNKSQPDF</sequence>
<dbReference type="InterPro" id="IPR045030">
    <property type="entry name" value="LYSM1-4"/>
</dbReference>
<organism evidence="2 3">
    <name type="scientific">Ditylenchus destructor</name>
    <dbReference type="NCBI Taxonomy" id="166010"/>
    <lineage>
        <taxon>Eukaryota</taxon>
        <taxon>Metazoa</taxon>
        <taxon>Ecdysozoa</taxon>
        <taxon>Nematoda</taxon>
        <taxon>Chromadorea</taxon>
        <taxon>Rhabditida</taxon>
        <taxon>Tylenchina</taxon>
        <taxon>Tylenchomorpha</taxon>
        <taxon>Sphaerularioidea</taxon>
        <taxon>Anguinidae</taxon>
        <taxon>Anguininae</taxon>
        <taxon>Ditylenchus</taxon>
    </lineage>
</organism>
<dbReference type="AlphaFoldDB" id="A0AAD4NBI9"/>
<dbReference type="PROSITE" id="PS51782">
    <property type="entry name" value="LYSM"/>
    <property type="match status" value="1"/>
</dbReference>
<evidence type="ECO:0000313" key="3">
    <source>
        <dbReference type="Proteomes" id="UP001201812"/>
    </source>
</evidence>
<dbReference type="SUPFAM" id="SSF54106">
    <property type="entry name" value="LysM domain"/>
    <property type="match status" value="1"/>
</dbReference>
<dbReference type="Proteomes" id="UP001201812">
    <property type="component" value="Unassembled WGS sequence"/>
</dbReference>
<keyword evidence="3" id="KW-1185">Reference proteome</keyword>
<gene>
    <name evidence="2" type="ORF">DdX_05912</name>
</gene>
<dbReference type="CDD" id="cd00118">
    <property type="entry name" value="LysM"/>
    <property type="match status" value="1"/>
</dbReference>
<dbReference type="Gene3D" id="3.10.350.10">
    <property type="entry name" value="LysM domain"/>
    <property type="match status" value="1"/>
</dbReference>
<evidence type="ECO:0000313" key="2">
    <source>
        <dbReference type="EMBL" id="KAI1718804.1"/>
    </source>
</evidence>
<dbReference type="SMART" id="SM00257">
    <property type="entry name" value="LysM"/>
    <property type="match status" value="1"/>
</dbReference>
<accession>A0AAD4NBI9</accession>
<dbReference type="PANTHER" id="PTHR20932:SF8">
    <property type="entry name" value="LD22649P"/>
    <property type="match status" value="1"/>
</dbReference>
<reference evidence="2" key="1">
    <citation type="submission" date="2022-01" db="EMBL/GenBank/DDBJ databases">
        <title>Genome Sequence Resource for Two Populations of Ditylenchus destructor, the Migratory Endoparasitic Phytonematode.</title>
        <authorList>
            <person name="Zhang H."/>
            <person name="Lin R."/>
            <person name="Xie B."/>
        </authorList>
    </citation>
    <scope>NUCLEOTIDE SEQUENCE</scope>
    <source>
        <strain evidence="2">BazhouSP</strain>
    </source>
</reference>
<proteinExistence type="predicted"/>
<dbReference type="Pfam" id="PF01476">
    <property type="entry name" value="LysM"/>
    <property type="match status" value="1"/>
</dbReference>
<dbReference type="EMBL" id="JAKKPZ010000007">
    <property type="protein sequence ID" value="KAI1718804.1"/>
    <property type="molecule type" value="Genomic_DNA"/>
</dbReference>
<dbReference type="InterPro" id="IPR018392">
    <property type="entry name" value="LysM"/>
</dbReference>
<evidence type="ECO:0000259" key="1">
    <source>
        <dbReference type="PROSITE" id="PS51782"/>
    </source>
</evidence>
<comment type="caution">
    <text evidence="2">The sequence shown here is derived from an EMBL/GenBank/DDBJ whole genome shotgun (WGS) entry which is preliminary data.</text>
</comment>
<name>A0AAD4NBI9_9BILA</name>
<dbReference type="InterPro" id="IPR036779">
    <property type="entry name" value="LysM_dom_sf"/>
</dbReference>
<feature type="domain" description="LysM" evidence="1">
    <location>
        <begin position="98"/>
        <end position="142"/>
    </location>
</feature>
<protein>
    <submittedName>
        <fullName evidence="2">LysM and putative peptidoglycan-binding domain-containing protein 1</fullName>
    </submittedName>
</protein>
<dbReference type="PANTHER" id="PTHR20932">
    <property type="entry name" value="LYSM AND PUTATIVE PEPTIDOGLYCAN-BINDING DOMAIN-CONTAINING PROTEIN"/>
    <property type="match status" value="1"/>
</dbReference>